<comment type="subcellular location">
    <subcellularLocation>
        <location evidence="1">Cell membrane</location>
        <topology evidence="1">Multi-pass membrane protein</topology>
    </subcellularLocation>
</comment>
<evidence type="ECO:0000256" key="4">
    <source>
        <dbReference type="ARBA" id="ARBA00022989"/>
    </source>
</evidence>
<feature type="transmembrane region" description="Helical" evidence="6">
    <location>
        <begin position="21"/>
        <end position="44"/>
    </location>
</feature>
<feature type="domain" description="DUF202" evidence="7">
    <location>
        <begin position="14"/>
        <end position="83"/>
    </location>
</feature>
<dbReference type="RefSeq" id="WP_380024168.1">
    <property type="nucleotide sequence ID" value="NZ_JBHSHC010000014.1"/>
</dbReference>
<dbReference type="EMBL" id="JBHSHC010000014">
    <property type="protein sequence ID" value="MFC4766344.1"/>
    <property type="molecule type" value="Genomic_DNA"/>
</dbReference>
<dbReference type="InterPro" id="IPR052053">
    <property type="entry name" value="IM_YidH-like"/>
</dbReference>
<keyword evidence="9" id="KW-1185">Reference proteome</keyword>
<dbReference type="PANTHER" id="PTHR34187">
    <property type="entry name" value="FGR18P"/>
    <property type="match status" value="1"/>
</dbReference>
<sequence>MEKEKTVDSKYVQQHLANERTFLAWIRTSITIVGLGFLAAGVVFRSTPYTHLANTISAVVGIGSVILGSLVFAFATKDYYEKRKGINTETFRAPSKIVSFIFVSLMLINTCLILVVAVLLFY</sequence>
<accession>A0ABV9PXU9</accession>
<evidence type="ECO:0000256" key="2">
    <source>
        <dbReference type="ARBA" id="ARBA00022475"/>
    </source>
</evidence>
<dbReference type="PANTHER" id="PTHR34187:SF2">
    <property type="entry name" value="DUF202 DOMAIN-CONTAINING PROTEIN"/>
    <property type="match status" value="1"/>
</dbReference>
<keyword evidence="5 6" id="KW-0472">Membrane</keyword>
<feature type="transmembrane region" description="Helical" evidence="6">
    <location>
        <begin position="56"/>
        <end position="76"/>
    </location>
</feature>
<dbReference type="Proteomes" id="UP001596002">
    <property type="component" value="Unassembled WGS sequence"/>
</dbReference>
<evidence type="ECO:0000256" key="1">
    <source>
        <dbReference type="ARBA" id="ARBA00004651"/>
    </source>
</evidence>
<keyword evidence="2" id="KW-1003">Cell membrane</keyword>
<dbReference type="Pfam" id="PF02656">
    <property type="entry name" value="DUF202"/>
    <property type="match status" value="1"/>
</dbReference>
<proteinExistence type="predicted"/>
<evidence type="ECO:0000259" key="7">
    <source>
        <dbReference type="Pfam" id="PF02656"/>
    </source>
</evidence>
<evidence type="ECO:0000313" key="9">
    <source>
        <dbReference type="Proteomes" id="UP001596002"/>
    </source>
</evidence>
<evidence type="ECO:0000256" key="3">
    <source>
        <dbReference type="ARBA" id="ARBA00022692"/>
    </source>
</evidence>
<dbReference type="InterPro" id="IPR003807">
    <property type="entry name" value="DUF202"/>
</dbReference>
<name>A0ABV9PXU9_9BACL</name>
<evidence type="ECO:0000313" key="8">
    <source>
        <dbReference type="EMBL" id="MFC4766344.1"/>
    </source>
</evidence>
<keyword evidence="3 6" id="KW-0812">Transmembrane</keyword>
<evidence type="ECO:0000256" key="5">
    <source>
        <dbReference type="ARBA" id="ARBA00023136"/>
    </source>
</evidence>
<keyword evidence="4 6" id="KW-1133">Transmembrane helix</keyword>
<feature type="transmembrane region" description="Helical" evidence="6">
    <location>
        <begin position="97"/>
        <end position="121"/>
    </location>
</feature>
<gene>
    <name evidence="8" type="ORF">ACFO8Q_02875</name>
</gene>
<protein>
    <submittedName>
        <fullName evidence="8">YidH family protein</fullName>
    </submittedName>
</protein>
<reference evidence="9" key="1">
    <citation type="journal article" date="2019" name="Int. J. Syst. Evol. Microbiol.">
        <title>The Global Catalogue of Microorganisms (GCM) 10K type strain sequencing project: providing services to taxonomists for standard genome sequencing and annotation.</title>
        <authorList>
            <consortium name="The Broad Institute Genomics Platform"/>
            <consortium name="The Broad Institute Genome Sequencing Center for Infectious Disease"/>
            <person name="Wu L."/>
            <person name="Ma J."/>
        </authorList>
    </citation>
    <scope>NUCLEOTIDE SEQUENCE [LARGE SCALE GENOMIC DNA]</scope>
    <source>
        <strain evidence="9">WYCCWR 12678</strain>
    </source>
</reference>
<organism evidence="8 9">
    <name type="scientific">Effusibacillus consociatus</name>
    <dbReference type="NCBI Taxonomy" id="1117041"/>
    <lineage>
        <taxon>Bacteria</taxon>
        <taxon>Bacillati</taxon>
        <taxon>Bacillota</taxon>
        <taxon>Bacilli</taxon>
        <taxon>Bacillales</taxon>
        <taxon>Alicyclobacillaceae</taxon>
        <taxon>Effusibacillus</taxon>
    </lineage>
</organism>
<evidence type="ECO:0000256" key="6">
    <source>
        <dbReference type="SAM" id="Phobius"/>
    </source>
</evidence>
<comment type="caution">
    <text evidence="8">The sequence shown here is derived from an EMBL/GenBank/DDBJ whole genome shotgun (WGS) entry which is preliminary data.</text>
</comment>